<feature type="region of interest" description="Disordered" evidence="14">
    <location>
        <begin position="1"/>
        <end position="22"/>
    </location>
</feature>
<name>A0A250F4X8_CAPSP</name>
<evidence type="ECO:0000256" key="6">
    <source>
        <dbReference type="ARBA" id="ARBA00022741"/>
    </source>
</evidence>
<evidence type="ECO:0000256" key="7">
    <source>
        <dbReference type="ARBA" id="ARBA00022829"/>
    </source>
</evidence>
<dbReference type="Pfam" id="PF13491">
    <property type="entry name" value="FtsK_4TM"/>
    <property type="match status" value="1"/>
</dbReference>
<proteinExistence type="inferred from homology"/>
<evidence type="ECO:0000259" key="16">
    <source>
        <dbReference type="PROSITE" id="PS50901"/>
    </source>
</evidence>
<feature type="transmembrane region" description="Helical" evidence="15">
    <location>
        <begin position="124"/>
        <end position="142"/>
    </location>
</feature>
<keyword evidence="3" id="KW-1003">Cell membrane</keyword>
<feature type="binding site" evidence="13">
    <location>
        <begin position="474"/>
        <end position="481"/>
    </location>
    <ligand>
        <name>ATP</name>
        <dbReference type="ChEBI" id="CHEBI:30616"/>
    </ligand>
</feature>
<evidence type="ECO:0000256" key="4">
    <source>
        <dbReference type="ARBA" id="ARBA00022618"/>
    </source>
</evidence>
<feature type="transmembrane region" description="Helical" evidence="15">
    <location>
        <begin position="32"/>
        <end position="56"/>
    </location>
</feature>
<dbReference type="Gene3D" id="3.30.980.40">
    <property type="match status" value="1"/>
</dbReference>
<dbReference type="EMBL" id="CP022383">
    <property type="protein sequence ID" value="ATA80200.1"/>
    <property type="molecule type" value="Genomic_DNA"/>
</dbReference>
<evidence type="ECO:0000256" key="12">
    <source>
        <dbReference type="ARBA" id="ARBA00023306"/>
    </source>
</evidence>
<dbReference type="PANTHER" id="PTHR22683">
    <property type="entry name" value="SPORULATION PROTEIN RELATED"/>
    <property type="match status" value="1"/>
</dbReference>
<gene>
    <name evidence="17" type="ORF">CGC59_11165</name>
</gene>
<dbReference type="InterPro" id="IPR036390">
    <property type="entry name" value="WH_DNA-bd_sf"/>
</dbReference>
<dbReference type="InterPro" id="IPR036388">
    <property type="entry name" value="WH-like_DNA-bd_sf"/>
</dbReference>
<reference evidence="18" key="1">
    <citation type="submission" date="2017-06" db="EMBL/GenBank/DDBJ databases">
        <title>Capnocytophaga spp. assemblies.</title>
        <authorList>
            <person name="Gulvik C.A."/>
        </authorList>
    </citation>
    <scope>NUCLEOTIDE SEQUENCE [LARGE SCALE GENOMIC DNA]</scope>
    <source>
        <strain evidence="18">H4486</strain>
    </source>
</reference>
<dbReference type="Pfam" id="PF01580">
    <property type="entry name" value="FtsK_SpoIIIE"/>
    <property type="match status" value="1"/>
</dbReference>
<feature type="domain" description="FtsK" evidence="16">
    <location>
        <begin position="457"/>
        <end position="661"/>
    </location>
</feature>
<dbReference type="SMART" id="SM00843">
    <property type="entry name" value="Ftsk_gamma"/>
    <property type="match status" value="1"/>
</dbReference>
<accession>A0A250F4X8</accession>
<dbReference type="Pfam" id="PF17854">
    <property type="entry name" value="FtsK_alpha"/>
    <property type="match status" value="1"/>
</dbReference>
<dbReference type="GO" id="GO:0005886">
    <property type="term" value="C:plasma membrane"/>
    <property type="evidence" value="ECO:0007669"/>
    <property type="project" value="UniProtKB-SubCell"/>
</dbReference>
<dbReference type="Gene3D" id="3.40.50.300">
    <property type="entry name" value="P-loop containing nucleotide triphosphate hydrolases"/>
    <property type="match status" value="1"/>
</dbReference>
<evidence type="ECO:0000256" key="14">
    <source>
        <dbReference type="SAM" id="MobiDB-lite"/>
    </source>
</evidence>
<keyword evidence="8 13" id="KW-0067">ATP-binding</keyword>
<comment type="subcellular location">
    <subcellularLocation>
        <location evidence="1">Cell membrane</location>
        <topology evidence="1">Multi-pass membrane protein</topology>
    </subcellularLocation>
</comment>
<evidence type="ECO:0000256" key="1">
    <source>
        <dbReference type="ARBA" id="ARBA00004651"/>
    </source>
</evidence>
<dbReference type="GO" id="GO:0005524">
    <property type="term" value="F:ATP binding"/>
    <property type="evidence" value="ECO:0007669"/>
    <property type="project" value="UniProtKB-UniRule"/>
</dbReference>
<keyword evidence="6 13" id="KW-0547">Nucleotide-binding</keyword>
<dbReference type="Proteomes" id="UP000217334">
    <property type="component" value="Chromosome"/>
</dbReference>
<dbReference type="PANTHER" id="PTHR22683:SF41">
    <property type="entry name" value="DNA TRANSLOCASE FTSK"/>
    <property type="match status" value="1"/>
</dbReference>
<dbReference type="PROSITE" id="PS50901">
    <property type="entry name" value="FTSK"/>
    <property type="match status" value="1"/>
</dbReference>
<keyword evidence="7" id="KW-0159">Chromosome partition</keyword>
<dbReference type="InterPro" id="IPR025199">
    <property type="entry name" value="FtsK_4TM"/>
</dbReference>
<keyword evidence="4 17" id="KW-0132">Cell division</keyword>
<dbReference type="InterPro" id="IPR050206">
    <property type="entry name" value="FtsK/SpoIIIE/SftA"/>
</dbReference>
<evidence type="ECO:0000313" key="18">
    <source>
        <dbReference type="Proteomes" id="UP000217334"/>
    </source>
</evidence>
<dbReference type="RefSeq" id="WP_095901977.1">
    <property type="nucleotide sequence ID" value="NZ_CP022383.1"/>
</dbReference>
<evidence type="ECO:0000256" key="10">
    <source>
        <dbReference type="ARBA" id="ARBA00023125"/>
    </source>
</evidence>
<dbReference type="GO" id="GO:0051301">
    <property type="term" value="P:cell division"/>
    <property type="evidence" value="ECO:0007669"/>
    <property type="project" value="UniProtKB-KW"/>
</dbReference>
<evidence type="ECO:0000256" key="15">
    <source>
        <dbReference type="SAM" id="Phobius"/>
    </source>
</evidence>
<dbReference type="InterPro" id="IPR018541">
    <property type="entry name" value="Ftsk_gamma"/>
</dbReference>
<evidence type="ECO:0000256" key="9">
    <source>
        <dbReference type="ARBA" id="ARBA00022989"/>
    </source>
</evidence>
<organism evidence="17 18">
    <name type="scientific">Capnocytophaga sputigena</name>
    <dbReference type="NCBI Taxonomy" id="1019"/>
    <lineage>
        <taxon>Bacteria</taxon>
        <taxon>Pseudomonadati</taxon>
        <taxon>Bacteroidota</taxon>
        <taxon>Flavobacteriia</taxon>
        <taxon>Flavobacteriales</taxon>
        <taxon>Flavobacteriaceae</taxon>
        <taxon>Capnocytophaga</taxon>
    </lineage>
</organism>
<evidence type="ECO:0000256" key="5">
    <source>
        <dbReference type="ARBA" id="ARBA00022692"/>
    </source>
</evidence>
<dbReference type="InterPro" id="IPR002543">
    <property type="entry name" value="FtsK_dom"/>
</dbReference>
<comment type="similarity">
    <text evidence="2">Belongs to the FtsK/SpoIIIE/SftA family.</text>
</comment>
<evidence type="ECO:0000256" key="11">
    <source>
        <dbReference type="ARBA" id="ARBA00023136"/>
    </source>
</evidence>
<feature type="transmembrane region" description="Helical" evidence="15">
    <location>
        <begin position="162"/>
        <end position="182"/>
    </location>
</feature>
<evidence type="ECO:0000256" key="2">
    <source>
        <dbReference type="ARBA" id="ARBA00006474"/>
    </source>
</evidence>
<dbReference type="Pfam" id="PF09397">
    <property type="entry name" value="FtsK_gamma"/>
    <property type="match status" value="1"/>
</dbReference>
<protein>
    <submittedName>
        <fullName evidence="17">Cell division protein FtsK</fullName>
    </submittedName>
</protein>
<evidence type="ECO:0000256" key="13">
    <source>
        <dbReference type="PROSITE-ProRule" id="PRU00289"/>
    </source>
</evidence>
<keyword evidence="9 15" id="KW-1133">Transmembrane helix</keyword>
<evidence type="ECO:0000313" key="17">
    <source>
        <dbReference type="EMBL" id="ATA80200.1"/>
    </source>
</evidence>
<evidence type="ECO:0000256" key="3">
    <source>
        <dbReference type="ARBA" id="ARBA00022475"/>
    </source>
</evidence>
<dbReference type="Gene3D" id="1.10.10.10">
    <property type="entry name" value="Winged helix-like DNA-binding domain superfamily/Winged helix DNA-binding domain"/>
    <property type="match status" value="1"/>
</dbReference>
<dbReference type="GO" id="GO:0003677">
    <property type="term" value="F:DNA binding"/>
    <property type="evidence" value="ECO:0007669"/>
    <property type="project" value="UniProtKB-KW"/>
</dbReference>
<evidence type="ECO:0000256" key="8">
    <source>
        <dbReference type="ARBA" id="ARBA00022840"/>
    </source>
</evidence>
<keyword evidence="5 15" id="KW-0812">Transmembrane</keyword>
<keyword evidence="12" id="KW-0131">Cell cycle</keyword>
<keyword evidence="11 15" id="KW-0472">Membrane</keyword>
<dbReference type="SUPFAM" id="SSF46785">
    <property type="entry name" value="Winged helix' DNA-binding domain"/>
    <property type="match status" value="1"/>
</dbReference>
<dbReference type="AlphaFoldDB" id="A0A250F4X8"/>
<keyword evidence="10" id="KW-0238">DNA-binding</keyword>
<dbReference type="InterPro" id="IPR041027">
    <property type="entry name" value="FtsK_alpha"/>
</dbReference>
<dbReference type="GO" id="GO:0007059">
    <property type="term" value="P:chromosome segregation"/>
    <property type="evidence" value="ECO:0007669"/>
    <property type="project" value="UniProtKB-KW"/>
</dbReference>
<dbReference type="InterPro" id="IPR027417">
    <property type="entry name" value="P-loop_NTPase"/>
</dbReference>
<sequence length="811" mass="90858">MAKKKQDKDKDNDKNSAKKKEAKAVKSQQRRLIFGGFLVLLALFLIFAFTSFFFSWQADQSLWADLTNREEIADNLGSKIGAYLSYLLMYKGFGIATFIAVWLIFLSGLKYLFNIKIALLNRWYWGTLLMVLLATFLGFLQGKSTILSGVSGYEVNHFLQDYFGKIGTFLILFFIALVYAITKWQLTPEKIMSFFQNIFAKLKREHNDDHHSEHDDDLNNINETPPTTPIDTIVSDDDQQDIEIVIPQVEDEKIDPFTHKKEIPFLDGKGELEITNISEEEAPPLTIAPIVPPSVIDPEDLAKQLVENYGEYDPRLDLSDYRFPTIELLNEPRDKGIIINEEELKENNDTIIKTLADYKIEISKIKATVGPTVTLYEIVPVAGTRIAKIKSLEDDIALSLAALGIRIIAPIPGKGTIGIEVPNKKPTTVYMRSMIMAQKFQNAEMELPIAFGKTISNETFVADLTKMPHLLMAGATGQGKSVGINVVLSSLLYKKHPAEVKFVLVDPKKVELSIFETIERHFLAKLPDSEEAIITDNKKVVNTLNSLCIEMDNRYELLKNAQVRNIKEYNAKFKARQLNPNEGHRFLPYIVLVVDEFADLIMTAGKEVELPIARLAQLARAIGIHLIIATQRPSTNVITGIIKANFPTRVAFKVSSKIDSKIILDGSGAEQLIGRGDMLYSQGNEPVRIQCAFVDTPEIKHITDFIGAQRAYPDAYLLPEYVGAEGESMDLDFDPSERDPMFREAAEVVVNAQQGSASLLQRKLKLGYNRAGRLIDQLEHAGVVGPFEGSKARQVLVQDITSLDRLLGGSE</sequence>
<feature type="transmembrane region" description="Helical" evidence="15">
    <location>
        <begin position="93"/>
        <end position="112"/>
    </location>
</feature>
<dbReference type="SUPFAM" id="SSF52540">
    <property type="entry name" value="P-loop containing nucleoside triphosphate hydrolases"/>
    <property type="match status" value="1"/>
</dbReference>